<dbReference type="Gene3D" id="3.10.450.10">
    <property type="match status" value="1"/>
</dbReference>
<dbReference type="GO" id="GO:0004869">
    <property type="term" value="F:cysteine-type endopeptidase inhibitor activity"/>
    <property type="evidence" value="ECO:0007669"/>
    <property type="project" value="InterPro"/>
</dbReference>
<keyword evidence="1" id="KW-0732">Signal</keyword>
<accession>A0A0N5BQC2</accession>
<dbReference type="Pfam" id="PF00031">
    <property type="entry name" value="Cystatin"/>
    <property type="match status" value="1"/>
</dbReference>
<dbReference type="InterPro" id="IPR046350">
    <property type="entry name" value="Cystatin_sf"/>
</dbReference>
<dbReference type="AlphaFoldDB" id="A0A0N5BQC2"/>
<dbReference type="Proteomes" id="UP000046392">
    <property type="component" value="Unplaced"/>
</dbReference>
<evidence type="ECO:0000259" key="2">
    <source>
        <dbReference type="Pfam" id="PF00031"/>
    </source>
</evidence>
<organism evidence="3 4">
    <name type="scientific">Strongyloides papillosus</name>
    <name type="common">Intestinal threadworm</name>
    <dbReference type="NCBI Taxonomy" id="174720"/>
    <lineage>
        <taxon>Eukaryota</taxon>
        <taxon>Metazoa</taxon>
        <taxon>Ecdysozoa</taxon>
        <taxon>Nematoda</taxon>
        <taxon>Chromadorea</taxon>
        <taxon>Rhabditida</taxon>
        <taxon>Tylenchina</taxon>
        <taxon>Panagrolaimomorpha</taxon>
        <taxon>Strongyloidoidea</taxon>
        <taxon>Strongyloididae</taxon>
        <taxon>Strongyloides</taxon>
    </lineage>
</organism>
<evidence type="ECO:0000313" key="3">
    <source>
        <dbReference type="Proteomes" id="UP000046392"/>
    </source>
</evidence>
<proteinExistence type="predicted"/>
<feature type="chain" id="PRO_5005894705" evidence="1">
    <location>
        <begin position="24"/>
        <end position="130"/>
    </location>
</feature>
<keyword evidence="3" id="KW-1185">Reference proteome</keyword>
<evidence type="ECO:0000256" key="1">
    <source>
        <dbReference type="SAM" id="SignalP"/>
    </source>
</evidence>
<reference evidence="4" key="1">
    <citation type="submission" date="2017-02" db="UniProtKB">
        <authorList>
            <consortium name="WormBaseParasite"/>
        </authorList>
    </citation>
    <scope>IDENTIFICATION</scope>
</reference>
<dbReference type="InterPro" id="IPR000010">
    <property type="entry name" value="Cystatin_dom"/>
</dbReference>
<dbReference type="SUPFAM" id="SSF54403">
    <property type="entry name" value="Cystatin/monellin"/>
    <property type="match status" value="1"/>
</dbReference>
<sequence>MNFLKTFIFIIFTLLLTTETVNSLFKNRADNLWKEKKPTDTKIIKLAEESLVHYNKEHGSNFFLDRILKAGKEYVKSMAHYFLKFIVTEDCGDDFKECSEIFYADVYDNDKHINHKLKFSVATKGNIPSF</sequence>
<evidence type="ECO:0000313" key="4">
    <source>
        <dbReference type="WBParaSite" id="SPAL_0000808800.1"/>
    </source>
</evidence>
<name>A0A0N5BQC2_STREA</name>
<protein>
    <submittedName>
        <fullName evidence="4">Cystatin domain-containing protein</fullName>
    </submittedName>
</protein>
<feature type="signal peptide" evidence="1">
    <location>
        <begin position="1"/>
        <end position="23"/>
    </location>
</feature>
<dbReference type="WBParaSite" id="SPAL_0000808800.1">
    <property type="protein sequence ID" value="SPAL_0000808800.1"/>
    <property type="gene ID" value="SPAL_0000808800"/>
</dbReference>
<feature type="domain" description="Cystatin" evidence="2">
    <location>
        <begin position="38"/>
        <end position="96"/>
    </location>
</feature>